<protein>
    <submittedName>
        <fullName evidence="4">GNAT family N-acetyltransferase</fullName>
        <ecNumber evidence="4">2.3.-.-</ecNumber>
    </submittedName>
</protein>
<proteinExistence type="predicted"/>
<dbReference type="InterPro" id="IPR000182">
    <property type="entry name" value="GNAT_dom"/>
</dbReference>
<evidence type="ECO:0000259" key="3">
    <source>
        <dbReference type="PROSITE" id="PS51186"/>
    </source>
</evidence>
<keyword evidence="2 4" id="KW-0012">Acyltransferase</keyword>
<dbReference type="InterPro" id="IPR016181">
    <property type="entry name" value="Acyl_CoA_acyltransferase"/>
</dbReference>
<keyword evidence="1 4" id="KW-0808">Transferase</keyword>
<gene>
    <name evidence="4" type="ORF">ACFQ3J_15780</name>
</gene>
<dbReference type="CDD" id="cd04301">
    <property type="entry name" value="NAT_SF"/>
    <property type="match status" value="1"/>
</dbReference>
<feature type="domain" description="N-acetyltransferase" evidence="3">
    <location>
        <begin position="3"/>
        <end position="155"/>
    </location>
</feature>
<dbReference type="SUPFAM" id="SSF55729">
    <property type="entry name" value="Acyl-CoA N-acyltransferases (Nat)"/>
    <property type="match status" value="1"/>
</dbReference>
<dbReference type="RefSeq" id="WP_251582590.1">
    <property type="nucleotide sequence ID" value="NZ_JBHTKX010000001.1"/>
</dbReference>
<dbReference type="Proteomes" id="UP001597169">
    <property type="component" value="Unassembled WGS sequence"/>
</dbReference>
<comment type="caution">
    <text evidence="4">The sequence shown here is derived from an EMBL/GenBank/DDBJ whole genome shotgun (WGS) entry which is preliminary data.</text>
</comment>
<evidence type="ECO:0000256" key="1">
    <source>
        <dbReference type="ARBA" id="ARBA00022679"/>
    </source>
</evidence>
<dbReference type="GO" id="GO:0016746">
    <property type="term" value="F:acyltransferase activity"/>
    <property type="evidence" value="ECO:0007669"/>
    <property type="project" value="UniProtKB-KW"/>
</dbReference>
<name>A0ABW3PYY8_9BACL</name>
<dbReference type="InterPro" id="IPR051016">
    <property type="entry name" value="Diverse_Substrate_AcTransf"/>
</dbReference>
<accession>A0ABW3PYY8</accession>
<evidence type="ECO:0000313" key="5">
    <source>
        <dbReference type="Proteomes" id="UP001597169"/>
    </source>
</evidence>
<dbReference type="PANTHER" id="PTHR10545:SF29">
    <property type="entry name" value="GH14572P-RELATED"/>
    <property type="match status" value="1"/>
</dbReference>
<dbReference type="PROSITE" id="PS51186">
    <property type="entry name" value="GNAT"/>
    <property type="match status" value="1"/>
</dbReference>
<sequence>MTIKYSAFQATIHDLDDLVPLFDSYRVFYGQASDPEGAREFLFNRFNHAESVVFIGRAASDGQAVGFAQLYPTFSSISMMRSWVLNDLYVVETHRREGIADLLLQQVKEFAARTKAKGVALSTAPENKAAQTLYEKHGFVIDDEFYSYFLTLPLQ</sequence>
<evidence type="ECO:0000313" key="4">
    <source>
        <dbReference type="EMBL" id="MFD1129632.1"/>
    </source>
</evidence>
<evidence type="ECO:0000256" key="2">
    <source>
        <dbReference type="ARBA" id="ARBA00023315"/>
    </source>
</evidence>
<reference evidence="5" key="1">
    <citation type="journal article" date="2019" name="Int. J. Syst. Evol. Microbiol.">
        <title>The Global Catalogue of Microorganisms (GCM) 10K type strain sequencing project: providing services to taxonomists for standard genome sequencing and annotation.</title>
        <authorList>
            <consortium name="The Broad Institute Genomics Platform"/>
            <consortium name="The Broad Institute Genome Sequencing Center for Infectious Disease"/>
            <person name="Wu L."/>
            <person name="Ma J."/>
        </authorList>
    </citation>
    <scope>NUCLEOTIDE SEQUENCE [LARGE SCALE GENOMIC DNA]</scope>
    <source>
        <strain evidence="5">CCUG 53519</strain>
    </source>
</reference>
<organism evidence="4 5">
    <name type="scientific">Paenibacillus provencensis</name>
    <dbReference type="NCBI Taxonomy" id="441151"/>
    <lineage>
        <taxon>Bacteria</taxon>
        <taxon>Bacillati</taxon>
        <taxon>Bacillota</taxon>
        <taxon>Bacilli</taxon>
        <taxon>Bacillales</taxon>
        <taxon>Paenibacillaceae</taxon>
        <taxon>Paenibacillus</taxon>
    </lineage>
</organism>
<dbReference type="Gene3D" id="3.40.630.30">
    <property type="match status" value="1"/>
</dbReference>
<dbReference type="PANTHER" id="PTHR10545">
    <property type="entry name" value="DIAMINE N-ACETYLTRANSFERASE"/>
    <property type="match status" value="1"/>
</dbReference>
<dbReference type="Pfam" id="PF00583">
    <property type="entry name" value="Acetyltransf_1"/>
    <property type="match status" value="1"/>
</dbReference>
<dbReference type="EC" id="2.3.-.-" evidence="4"/>
<keyword evidence="5" id="KW-1185">Reference proteome</keyword>
<dbReference type="EMBL" id="JBHTKX010000001">
    <property type="protein sequence ID" value="MFD1129632.1"/>
    <property type="molecule type" value="Genomic_DNA"/>
</dbReference>